<dbReference type="SUPFAM" id="SSF82714">
    <property type="entry name" value="Multidrug efflux transporter AcrB TolC docking domain, DN and DC subdomains"/>
    <property type="match status" value="2"/>
</dbReference>
<gene>
    <name evidence="3" type="ORF">GTO91_05595</name>
</gene>
<protein>
    <submittedName>
        <fullName evidence="3">MMPL family transporter</fullName>
    </submittedName>
</protein>
<feature type="compositionally biased region" description="Low complexity" evidence="1">
    <location>
        <begin position="493"/>
        <end position="508"/>
    </location>
</feature>
<dbReference type="EMBL" id="WXEY01000004">
    <property type="protein sequence ID" value="MZP29180.1"/>
    <property type="molecule type" value="Genomic_DNA"/>
</dbReference>
<feature type="transmembrane region" description="Helical" evidence="2">
    <location>
        <begin position="356"/>
        <end position="376"/>
    </location>
</feature>
<dbReference type="Gene3D" id="3.30.70.1430">
    <property type="entry name" value="Multidrug efflux transporter AcrB pore domain"/>
    <property type="match status" value="2"/>
</dbReference>
<feature type="transmembrane region" description="Helical" evidence="2">
    <location>
        <begin position="550"/>
        <end position="567"/>
    </location>
</feature>
<feature type="transmembrane region" description="Helical" evidence="2">
    <location>
        <begin position="907"/>
        <end position="927"/>
    </location>
</feature>
<dbReference type="PANTHER" id="PTHR32063:SF18">
    <property type="entry name" value="CATION EFFLUX SYSTEM PROTEIN"/>
    <property type="match status" value="1"/>
</dbReference>
<keyword evidence="2" id="KW-1133">Transmembrane helix</keyword>
<feature type="transmembrane region" description="Helical" evidence="2">
    <location>
        <begin position="330"/>
        <end position="349"/>
    </location>
</feature>
<feature type="region of interest" description="Disordered" evidence="1">
    <location>
        <begin position="488"/>
        <end position="513"/>
    </location>
</feature>
<dbReference type="SUPFAM" id="SSF82866">
    <property type="entry name" value="Multidrug efflux transporter AcrB transmembrane domain"/>
    <property type="match status" value="2"/>
</dbReference>
<dbReference type="Pfam" id="PF00873">
    <property type="entry name" value="ACR_tran"/>
    <property type="match status" value="1"/>
</dbReference>
<feature type="transmembrane region" description="Helical" evidence="2">
    <location>
        <begin position="1010"/>
        <end position="1033"/>
    </location>
</feature>
<dbReference type="SUPFAM" id="SSF82693">
    <property type="entry name" value="Multidrug efflux transporter AcrB pore domain, PN1, PN2, PC1 and PC2 subdomains"/>
    <property type="match status" value="2"/>
</dbReference>
<dbReference type="AlphaFoldDB" id="A0A845L3L0"/>
<dbReference type="OrthoDB" id="9757876at2"/>
<reference evidence="3 4" key="1">
    <citation type="submission" date="2020-01" db="EMBL/GenBank/DDBJ databases">
        <title>Whole-genome sequence of Heliobacterium undosum DSM 13378.</title>
        <authorList>
            <person name="Kyndt J.A."/>
            <person name="Meyer T.E."/>
        </authorList>
    </citation>
    <scope>NUCLEOTIDE SEQUENCE [LARGE SCALE GENOMIC DNA]</scope>
    <source>
        <strain evidence="3 4">DSM 13378</strain>
    </source>
</reference>
<proteinExistence type="predicted"/>
<dbReference type="Gene3D" id="3.30.70.1320">
    <property type="entry name" value="Multidrug efflux transporter AcrB pore domain like"/>
    <property type="match status" value="1"/>
</dbReference>
<feature type="transmembrane region" description="Helical" evidence="2">
    <location>
        <begin position="933"/>
        <end position="957"/>
    </location>
</feature>
<dbReference type="Gene3D" id="1.20.1640.10">
    <property type="entry name" value="Multidrug efflux transporter AcrB transmembrane domain"/>
    <property type="match status" value="2"/>
</dbReference>
<dbReference type="Gene3D" id="3.30.2090.10">
    <property type="entry name" value="Multidrug efflux transporter AcrB TolC docking domain, DN and DC subdomains"/>
    <property type="match status" value="2"/>
</dbReference>
<dbReference type="PRINTS" id="PR00702">
    <property type="entry name" value="ACRIFLAVINRP"/>
</dbReference>
<sequence length="1047" mass="114484">MIEYIVKKRKITLLFFVMITLLGLFSFYGLPKQETPDIVVRTAAVTTIYPGAMPSKVEQAVTRKIEEQIKEIQGLKSITSTSSLGVSSIIIECNDDIEPEGRWEELRKKVKDAEKDLPDDCKQPIVNDDLNRTFIMTFNISADRHEDLYSLRDMIQNWKDQLRTIPHVSNVTVTGLPDEEVRVTVDSQKLRNFGLSWGQVLNAVKQLNEKAPLGDIQGDKRTYELALREVKDVGEFSRSLIARTPEGTPIYLKDIGTVELTTKPVDVYAYHNGRPAISISVSPETGSDIPSVQKNIDKTLDYLKTTLPNWAKIDLVYAQNERIDELFSDLTRETLIAIAAVVLVCTLGLNITTSFVVMMALPISLAVGLIPLGSFGVTLNQISVIALIIVLGILVDDAVVVNDNIERRLAVLGESPTEAAIRGSKEVAISILTATLATICAFAPLALLDGNVGSFIKPIPIIITLAMVASMVMSLSVIPIFREWRETRRQGKGQDNGQSSGQSGQSTSHAETASADDFYRKPAGLLGPQIQRLTAYYAGTLMPKMLRHPLRTGLIGVGVALIGYALIPFTPIQLFPTADRAEMFINVRTPVGTSIAETARTLNEICRWVDEQPGVTMTAGYAGTFAPKMFSGDTGLGNADNIGQIVVKVDKEKLPTSKAVALWEKELSERFPQATVIPKEMEGGPPVGKPIVVRLYGSDVEQLRGLSQQVQNIIKDMPGTFDINDSFGVDKYALNFQVRKDMMDALLVNEGDLSRTIRLVSEGLSVSKYDTGRDLIDITLYSEAKGVDPLTAIHRLTVPNARGEQIPLYQLADVKPGFAISSISHRNLSRVVTVSSDLKDRTATEAIAELKPKLEALQMPDGYRYEIGGETSDQTEVFVDMGKLSVVVVFLIVILIAMQFYSLSIPFLVLSTIFLAFAGSLIGLFITRTPLGFMTMMGAICLAGIVVRNGIILVEFIEEARHGGQELIEAVISAGEARLRPILLTSGTAIAGLLPLAISGDVLFQPMAVTIISGLFFSTMLTLVIVPCFYTVLARVKGRIGKTTSLR</sequence>
<feature type="transmembrane region" description="Helical" evidence="2">
    <location>
        <begin position="427"/>
        <end position="447"/>
    </location>
</feature>
<dbReference type="Proteomes" id="UP000463470">
    <property type="component" value="Unassembled WGS sequence"/>
</dbReference>
<dbReference type="RefSeq" id="WP_161256138.1">
    <property type="nucleotide sequence ID" value="NZ_WXEY01000004.1"/>
</dbReference>
<feature type="transmembrane region" description="Helical" evidence="2">
    <location>
        <begin position="978"/>
        <end position="998"/>
    </location>
</feature>
<dbReference type="Gene3D" id="3.30.70.1440">
    <property type="entry name" value="Multidrug efflux transporter AcrB pore domain"/>
    <property type="match status" value="1"/>
</dbReference>
<name>A0A845L3L0_9FIRM</name>
<comment type="caution">
    <text evidence="3">The sequence shown here is derived from an EMBL/GenBank/DDBJ whole genome shotgun (WGS) entry which is preliminary data.</text>
</comment>
<evidence type="ECO:0000313" key="3">
    <source>
        <dbReference type="EMBL" id="MZP29180.1"/>
    </source>
</evidence>
<accession>A0A845L3L0</accession>
<dbReference type="InterPro" id="IPR001036">
    <property type="entry name" value="Acrflvin-R"/>
</dbReference>
<organism evidence="3 4">
    <name type="scientific">Heliomicrobium undosum</name>
    <dbReference type="NCBI Taxonomy" id="121734"/>
    <lineage>
        <taxon>Bacteria</taxon>
        <taxon>Bacillati</taxon>
        <taxon>Bacillota</taxon>
        <taxon>Clostridia</taxon>
        <taxon>Eubacteriales</taxon>
        <taxon>Heliobacteriaceae</taxon>
        <taxon>Heliomicrobium</taxon>
    </lineage>
</organism>
<dbReference type="InterPro" id="IPR027463">
    <property type="entry name" value="AcrB_DN_DC_subdom"/>
</dbReference>
<keyword evidence="4" id="KW-1185">Reference proteome</keyword>
<feature type="transmembrane region" description="Helical" evidence="2">
    <location>
        <begin position="12"/>
        <end position="30"/>
    </location>
</feature>
<dbReference type="GO" id="GO:0042910">
    <property type="term" value="F:xenobiotic transmembrane transporter activity"/>
    <property type="evidence" value="ECO:0007669"/>
    <property type="project" value="TreeGrafter"/>
</dbReference>
<evidence type="ECO:0000256" key="1">
    <source>
        <dbReference type="SAM" id="MobiDB-lite"/>
    </source>
</evidence>
<keyword evidence="2" id="KW-0472">Membrane</keyword>
<keyword evidence="2" id="KW-0812">Transmembrane</keyword>
<dbReference type="GO" id="GO:0005886">
    <property type="term" value="C:plasma membrane"/>
    <property type="evidence" value="ECO:0007669"/>
    <property type="project" value="TreeGrafter"/>
</dbReference>
<feature type="transmembrane region" description="Helical" evidence="2">
    <location>
        <begin position="382"/>
        <end position="401"/>
    </location>
</feature>
<feature type="transmembrane region" description="Helical" evidence="2">
    <location>
        <begin position="459"/>
        <end position="481"/>
    </location>
</feature>
<dbReference type="PANTHER" id="PTHR32063">
    <property type="match status" value="1"/>
</dbReference>
<feature type="transmembrane region" description="Helical" evidence="2">
    <location>
        <begin position="881"/>
        <end position="900"/>
    </location>
</feature>
<evidence type="ECO:0000313" key="4">
    <source>
        <dbReference type="Proteomes" id="UP000463470"/>
    </source>
</evidence>
<evidence type="ECO:0000256" key="2">
    <source>
        <dbReference type="SAM" id="Phobius"/>
    </source>
</evidence>